<dbReference type="PANTHER" id="PTHR33745">
    <property type="entry name" value="RSBT ANTAGONIST PROTEIN RSBS-RELATED"/>
    <property type="match status" value="1"/>
</dbReference>
<dbReference type="Gene3D" id="3.30.750.24">
    <property type="entry name" value="STAS domain"/>
    <property type="match status" value="1"/>
</dbReference>
<evidence type="ECO:0000313" key="2">
    <source>
        <dbReference type="EMBL" id="NYI06939.1"/>
    </source>
</evidence>
<organism evidence="2 3">
    <name type="scientific">Allostreptomyces psammosilenae</name>
    <dbReference type="NCBI Taxonomy" id="1892865"/>
    <lineage>
        <taxon>Bacteria</taxon>
        <taxon>Bacillati</taxon>
        <taxon>Actinomycetota</taxon>
        <taxon>Actinomycetes</taxon>
        <taxon>Kitasatosporales</taxon>
        <taxon>Streptomycetaceae</taxon>
        <taxon>Allostreptomyces</taxon>
    </lineage>
</organism>
<keyword evidence="3" id="KW-1185">Reference proteome</keyword>
<dbReference type="Pfam" id="PF01740">
    <property type="entry name" value="STAS"/>
    <property type="match status" value="1"/>
</dbReference>
<sequence>MSSSIPIIRLGDYLLATAQTELDDATATAFADELGQRIADTAARGVMLDISKLELVDSFIARTLVDIAGMARLLGARLVLAGMRPAVAITLVELGLPLPGVETALDVEQAMDKLAGTAQPVQLPRYTAGENPGALRG</sequence>
<dbReference type="InterPro" id="IPR036513">
    <property type="entry name" value="STAS_dom_sf"/>
</dbReference>
<evidence type="ECO:0000313" key="3">
    <source>
        <dbReference type="Proteomes" id="UP000567795"/>
    </source>
</evidence>
<dbReference type="EMBL" id="JACBZD010000001">
    <property type="protein sequence ID" value="NYI06939.1"/>
    <property type="molecule type" value="Genomic_DNA"/>
</dbReference>
<accession>A0A852ZXM3</accession>
<name>A0A852ZXM3_9ACTN</name>
<dbReference type="InterPro" id="IPR002645">
    <property type="entry name" value="STAS_dom"/>
</dbReference>
<dbReference type="AlphaFoldDB" id="A0A852ZXM3"/>
<feature type="domain" description="STAS" evidence="1">
    <location>
        <begin position="3"/>
        <end position="114"/>
    </location>
</feature>
<protein>
    <submittedName>
        <fullName evidence="2">RsbT antagonist protein RsbS</fullName>
    </submittedName>
</protein>
<comment type="caution">
    <text evidence="2">The sequence shown here is derived from an EMBL/GenBank/DDBJ whole genome shotgun (WGS) entry which is preliminary data.</text>
</comment>
<proteinExistence type="predicted"/>
<dbReference type="CDD" id="cd07041">
    <property type="entry name" value="STAS_RsbR_RsbS_like"/>
    <property type="match status" value="1"/>
</dbReference>
<evidence type="ECO:0000259" key="1">
    <source>
        <dbReference type="PROSITE" id="PS50801"/>
    </source>
</evidence>
<dbReference type="RefSeq" id="WP_179812179.1">
    <property type="nucleotide sequence ID" value="NZ_JACBZD010000001.1"/>
</dbReference>
<dbReference type="InterPro" id="IPR051932">
    <property type="entry name" value="Bact_StressResp_Reg"/>
</dbReference>
<reference evidence="2 3" key="1">
    <citation type="submission" date="2020-07" db="EMBL/GenBank/DDBJ databases">
        <title>Sequencing the genomes of 1000 actinobacteria strains.</title>
        <authorList>
            <person name="Klenk H.-P."/>
        </authorList>
    </citation>
    <scope>NUCLEOTIDE SEQUENCE [LARGE SCALE GENOMIC DNA]</scope>
    <source>
        <strain evidence="2 3">DSM 42178</strain>
    </source>
</reference>
<dbReference type="PROSITE" id="PS50801">
    <property type="entry name" value="STAS"/>
    <property type="match status" value="1"/>
</dbReference>
<gene>
    <name evidence="2" type="ORF">FHU37_003882</name>
</gene>
<dbReference type="PANTHER" id="PTHR33745:SF1">
    <property type="entry name" value="RSBT ANTAGONIST PROTEIN RSBS"/>
    <property type="match status" value="1"/>
</dbReference>
<dbReference type="Proteomes" id="UP000567795">
    <property type="component" value="Unassembled WGS sequence"/>
</dbReference>
<dbReference type="SUPFAM" id="SSF52091">
    <property type="entry name" value="SpoIIaa-like"/>
    <property type="match status" value="1"/>
</dbReference>